<dbReference type="InterPro" id="IPR018300">
    <property type="entry name" value="Aminotrans_IV_CS"/>
</dbReference>
<comment type="caution">
    <text evidence="7">The sequence shown here is derived from an EMBL/GenBank/DDBJ whole genome shotgun (WGS) entry which is preliminary data.</text>
</comment>
<protein>
    <submittedName>
        <fullName evidence="7">4-amino-4-deoxychorismate lyase</fullName>
    </submittedName>
</protein>
<evidence type="ECO:0000256" key="3">
    <source>
        <dbReference type="ARBA" id="ARBA00011738"/>
    </source>
</evidence>
<dbReference type="Gene3D" id="3.20.10.10">
    <property type="entry name" value="D-amino Acid Aminotransferase, subunit A, domain 2"/>
    <property type="match status" value="1"/>
</dbReference>
<dbReference type="PANTHER" id="PTHR42743">
    <property type="entry name" value="AMINO-ACID AMINOTRANSFERASE"/>
    <property type="match status" value="1"/>
</dbReference>
<evidence type="ECO:0000256" key="6">
    <source>
        <dbReference type="RuleBase" id="RU004516"/>
    </source>
</evidence>
<comment type="similarity">
    <text evidence="2 5">Belongs to the class-IV pyridoxal-phosphate-dependent aminotransferase family.</text>
</comment>
<keyword evidence="4 6" id="KW-0663">Pyridoxal phosphate</keyword>
<keyword evidence="7" id="KW-0456">Lyase</keyword>
<comment type="cofactor">
    <cofactor evidence="1 6">
        <name>pyridoxal 5'-phosphate</name>
        <dbReference type="ChEBI" id="CHEBI:597326"/>
    </cofactor>
</comment>
<dbReference type="PROSITE" id="PS00770">
    <property type="entry name" value="AA_TRANSFER_CLASS_4"/>
    <property type="match status" value="1"/>
</dbReference>
<dbReference type="InterPro" id="IPR001544">
    <property type="entry name" value="Aminotrans_IV"/>
</dbReference>
<dbReference type="GO" id="GO:0016829">
    <property type="term" value="F:lyase activity"/>
    <property type="evidence" value="ECO:0007669"/>
    <property type="project" value="UniProtKB-KW"/>
</dbReference>
<evidence type="ECO:0000313" key="8">
    <source>
        <dbReference type="Proteomes" id="UP000216207"/>
    </source>
</evidence>
<dbReference type="InterPro" id="IPR050571">
    <property type="entry name" value="Class-IV_PLP-Dep_Aminotrnsfr"/>
</dbReference>
<gene>
    <name evidence="7" type="ORF">CHH72_20705</name>
</gene>
<comment type="subunit">
    <text evidence="3">Homodimer.</text>
</comment>
<name>A0A268NTT1_SHOCL</name>
<evidence type="ECO:0000256" key="5">
    <source>
        <dbReference type="RuleBase" id="RU004106"/>
    </source>
</evidence>
<organism evidence="7 8">
    <name type="scientific">Shouchella clausii</name>
    <name type="common">Alkalihalobacillus clausii</name>
    <dbReference type="NCBI Taxonomy" id="79880"/>
    <lineage>
        <taxon>Bacteria</taxon>
        <taxon>Bacillati</taxon>
        <taxon>Bacillota</taxon>
        <taxon>Bacilli</taxon>
        <taxon>Bacillales</taxon>
        <taxon>Bacillaceae</taxon>
        <taxon>Shouchella</taxon>
    </lineage>
</organism>
<dbReference type="InterPro" id="IPR036038">
    <property type="entry name" value="Aminotransferase-like"/>
</dbReference>
<evidence type="ECO:0000313" key="7">
    <source>
        <dbReference type="EMBL" id="PAE86917.1"/>
    </source>
</evidence>
<dbReference type="GO" id="GO:0008652">
    <property type="term" value="P:amino acid biosynthetic process"/>
    <property type="evidence" value="ECO:0007669"/>
    <property type="project" value="UniProtKB-ARBA"/>
</dbReference>
<sequence>MFLSINGAVVAKEQATISAFDHGFLYGIGLFETFAAHKNGVFLLEAHIDRLLKGLESVGIAYALTKERALETVYTLLEANQLEEGYVRWNVSAGMREIGLFPDRYEAPTEIVYMKPLPKKPLHKEAVVLHTVRNTPEGGVRLKSHHYLNNVLAKQELNQSPHAEGIFLTKEGHVAEGIVSNLFWIKGDVVFTPSLETGILGGVTRSFVIKQLQRAGHEVRVGLFKAEALHEADALFLTNSIQGVVPITKLDGRELEIGSLVPVIAANYTHAANGGSKTT</sequence>
<dbReference type="FunFam" id="3.20.10.10:FF:000002">
    <property type="entry name" value="D-alanine aminotransferase"/>
    <property type="match status" value="1"/>
</dbReference>
<dbReference type="Pfam" id="PF01063">
    <property type="entry name" value="Aminotran_4"/>
    <property type="match status" value="1"/>
</dbReference>
<dbReference type="OMA" id="VNTTNAC"/>
<dbReference type="GO" id="GO:0005829">
    <property type="term" value="C:cytosol"/>
    <property type="evidence" value="ECO:0007669"/>
    <property type="project" value="TreeGrafter"/>
</dbReference>
<accession>A0A268NTT1</accession>
<dbReference type="InterPro" id="IPR043132">
    <property type="entry name" value="BCAT-like_C"/>
</dbReference>
<dbReference type="AlphaFoldDB" id="A0A268NTT1"/>
<dbReference type="GO" id="GO:0046394">
    <property type="term" value="P:carboxylic acid biosynthetic process"/>
    <property type="evidence" value="ECO:0007669"/>
    <property type="project" value="UniProtKB-ARBA"/>
</dbReference>
<proteinExistence type="inferred from homology"/>
<dbReference type="Gene3D" id="3.30.470.10">
    <property type="match status" value="1"/>
</dbReference>
<dbReference type="Proteomes" id="UP000216207">
    <property type="component" value="Unassembled WGS sequence"/>
</dbReference>
<evidence type="ECO:0000256" key="1">
    <source>
        <dbReference type="ARBA" id="ARBA00001933"/>
    </source>
</evidence>
<reference evidence="7 8" key="1">
    <citation type="submission" date="2017-07" db="EMBL/GenBank/DDBJ databases">
        <title>Isolation and whole genome analysis of endospore-forming bacteria from heroin.</title>
        <authorList>
            <person name="Kalinowski J."/>
            <person name="Ahrens B."/>
            <person name="Al-Dilaimi A."/>
            <person name="Winkler A."/>
            <person name="Wibberg D."/>
            <person name="Schleenbecker U."/>
            <person name="Ruckert C."/>
            <person name="Wolfel R."/>
            <person name="Grass G."/>
        </authorList>
    </citation>
    <scope>NUCLEOTIDE SEQUENCE [LARGE SCALE GENOMIC DNA]</scope>
    <source>
        <strain evidence="7 8">7539</strain>
    </source>
</reference>
<dbReference type="InterPro" id="IPR043131">
    <property type="entry name" value="BCAT-like_N"/>
</dbReference>
<evidence type="ECO:0000256" key="2">
    <source>
        <dbReference type="ARBA" id="ARBA00009320"/>
    </source>
</evidence>
<dbReference type="RefSeq" id="WP_011244976.1">
    <property type="nucleotide sequence ID" value="NZ_BOQQ01000013.1"/>
</dbReference>
<dbReference type="EMBL" id="NPCC01000044">
    <property type="protein sequence ID" value="PAE86917.1"/>
    <property type="molecule type" value="Genomic_DNA"/>
</dbReference>
<dbReference type="SUPFAM" id="SSF56752">
    <property type="entry name" value="D-aminoacid aminotransferase-like PLP-dependent enzymes"/>
    <property type="match status" value="1"/>
</dbReference>
<dbReference type="NCBIfam" id="NF005800">
    <property type="entry name" value="PRK07650.1"/>
    <property type="match status" value="1"/>
</dbReference>
<evidence type="ECO:0000256" key="4">
    <source>
        <dbReference type="ARBA" id="ARBA00022898"/>
    </source>
</evidence>
<dbReference type="PANTHER" id="PTHR42743:SF11">
    <property type="entry name" value="AMINODEOXYCHORISMATE LYASE"/>
    <property type="match status" value="1"/>
</dbReference>